<organism evidence="2 3">
    <name type="scientific">Temnothorax curvispinosus</name>
    <dbReference type="NCBI Taxonomy" id="300111"/>
    <lineage>
        <taxon>Eukaryota</taxon>
        <taxon>Metazoa</taxon>
        <taxon>Ecdysozoa</taxon>
        <taxon>Arthropoda</taxon>
        <taxon>Hexapoda</taxon>
        <taxon>Insecta</taxon>
        <taxon>Pterygota</taxon>
        <taxon>Neoptera</taxon>
        <taxon>Endopterygota</taxon>
        <taxon>Hymenoptera</taxon>
        <taxon>Apocrita</taxon>
        <taxon>Aculeata</taxon>
        <taxon>Formicoidea</taxon>
        <taxon>Formicidae</taxon>
        <taxon>Myrmicinae</taxon>
        <taxon>Temnothorax</taxon>
    </lineage>
</organism>
<dbReference type="RefSeq" id="XP_024876066.1">
    <property type="nucleotide sequence ID" value="XM_025020298.1"/>
</dbReference>
<evidence type="ECO:0000313" key="2">
    <source>
        <dbReference type="Proteomes" id="UP000504618"/>
    </source>
</evidence>
<sequence length="310" mass="34989">MSCLSALHTQIGTLLSVPQEVLFLRHRVFREYAKIAVGPDFIHTLPSFLILTAAVLVLWKNPPSSTRLMGLVGETFIYKGFQVSVSWLAVNALLWLWLILQRILYCSVWHYWSYESEHRDISYPWWQQVWSSYYPVPIQPPVMSASFISWIVAMSIAIIALGCANSTDRLETVIKETLSKFGNTFAVVKSCVEYSQDEAEETLVTTEANAAMDDGEITSVCERGRSETSNDTNNAARGDVHPISYGTNWMPQPNFSPFKEAHRKISMKSLHTVTGANDVQDFDKLAKQLRHRRGCQTVIPSNSSEQSSEC</sequence>
<dbReference type="OrthoDB" id="7696682at2759"/>
<feature type="transmembrane region" description="Helical" evidence="1">
    <location>
        <begin position="80"/>
        <end position="100"/>
    </location>
</feature>
<keyword evidence="2" id="KW-1185">Reference proteome</keyword>
<keyword evidence="1" id="KW-0812">Transmembrane</keyword>
<dbReference type="AlphaFoldDB" id="A0A6J1Q3L6"/>
<keyword evidence="1" id="KW-1133">Transmembrane helix</keyword>
<proteinExistence type="predicted"/>
<dbReference type="Proteomes" id="UP000504618">
    <property type="component" value="Unplaced"/>
</dbReference>
<evidence type="ECO:0000313" key="3">
    <source>
        <dbReference type="RefSeq" id="XP_024876066.1"/>
    </source>
</evidence>
<feature type="transmembrane region" description="Helical" evidence="1">
    <location>
        <begin position="42"/>
        <end position="59"/>
    </location>
</feature>
<evidence type="ECO:0000256" key="1">
    <source>
        <dbReference type="SAM" id="Phobius"/>
    </source>
</evidence>
<protein>
    <submittedName>
        <fullName evidence="3">Uncharacterized protein LOC112457320</fullName>
    </submittedName>
</protein>
<gene>
    <name evidence="3" type="primary">LOC112457320</name>
</gene>
<keyword evidence="1" id="KW-0472">Membrane</keyword>
<dbReference type="GeneID" id="112457320"/>
<name>A0A6J1Q3L6_9HYME</name>
<reference evidence="3" key="1">
    <citation type="submission" date="2025-08" db="UniProtKB">
        <authorList>
            <consortium name="RefSeq"/>
        </authorList>
    </citation>
    <scope>IDENTIFICATION</scope>
    <source>
        <tissue evidence="3">Whole body</tissue>
    </source>
</reference>
<feature type="transmembrane region" description="Helical" evidence="1">
    <location>
        <begin position="142"/>
        <end position="164"/>
    </location>
</feature>
<accession>A0A6J1Q3L6</accession>